<protein>
    <submittedName>
        <fullName evidence="4">Conjugal transfer protein TraI</fullName>
    </submittedName>
</protein>
<dbReference type="EMBL" id="UYWY01004255">
    <property type="protein sequence ID" value="VDM29095.1"/>
    <property type="molecule type" value="Genomic_DNA"/>
</dbReference>
<evidence type="ECO:0000313" key="3">
    <source>
        <dbReference type="Proteomes" id="UP000050794"/>
    </source>
</evidence>
<name>A0A183U4F8_TOXCA</name>
<feature type="region of interest" description="Disordered" evidence="1">
    <location>
        <begin position="1"/>
        <end position="21"/>
    </location>
</feature>
<gene>
    <name evidence="2" type="ORF">TCNE_LOCUS3378</name>
</gene>
<evidence type="ECO:0000313" key="2">
    <source>
        <dbReference type="EMBL" id="VDM29095.1"/>
    </source>
</evidence>
<reference evidence="2 3" key="2">
    <citation type="submission" date="2018-11" db="EMBL/GenBank/DDBJ databases">
        <authorList>
            <consortium name="Pathogen Informatics"/>
        </authorList>
    </citation>
    <scope>NUCLEOTIDE SEQUENCE [LARGE SCALE GENOMIC DNA]</scope>
</reference>
<evidence type="ECO:0000313" key="4">
    <source>
        <dbReference type="WBParaSite" id="TCNE_0000337801-mRNA-1"/>
    </source>
</evidence>
<feature type="compositionally biased region" description="Basic and acidic residues" evidence="1">
    <location>
        <begin position="43"/>
        <end position="54"/>
    </location>
</feature>
<sequence length="88" mass="9525">MHIRLAIGSSHNAEEATKKDAAQYEREATMQLVDNASSSKGGTHQETKNTRKESLSQGLTIADAEKIDAVLSKTDPQTMTPTLSELPI</sequence>
<reference evidence="4" key="1">
    <citation type="submission" date="2016-06" db="UniProtKB">
        <authorList>
            <consortium name="WormBaseParasite"/>
        </authorList>
    </citation>
    <scope>IDENTIFICATION</scope>
</reference>
<organism evidence="3 4">
    <name type="scientific">Toxocara canis</name>
    <name type="common">Canine roundworm</name>
    <dbReference type="NCBI Taxonomy" id="6265"/>
    <lineage>
        <taxon>Eukaryota</taxon>
        <taxon>Metazoa</taxon>
        <taxon>Ecdysozoa</taxon>
        <taxon>Nematoda</taxon>
        <taxon>Chromadorea</taxon>
        <taxon>Rhabditida</taxon>
        <taxon>Spirurina</taxon>
        <taxon>Ascaridomorpha</taxon>
        <taxon>Ascaridoidea</taxon>
        <taxon>Toxocaridae</taxon>
        <taxon>Toxocara</taxon>
    </lineage>
</organism>
<accession>A0A183U4F8</accession>
<feature type="compositionally biased region" description="Polar residues" evidence="1">
    <location>
        <begin position="74"/>
        <end position="88"/>
    </location>
</feature>
<feature type="region of interest" description="Disordered" evidence="1">
    <location>
        <begin position="33"/>
        <end position="59"/>
    </location>
</feature>
<feature type="compositionally biased region" description="Polar residues" evidence="1">
    <location>
        <begin position="33"/>
        <end position="42"/>
    </location>
</feature>
<dbReference type="AlphaFoldDB" id="A0A183U4F8"/>
<proteinExistence type="predicted"/>
<dbReference type="Proteomes" id="UP000050794">
    <property type="component" value="Unassembled WGS sequence"/>
</dbReference>
<dbReference type="WBParaSite" id="TCNE_0000337801-mRNA-1">
    <property type="protein sequence ID" value="TCNE_0000337801-mRNA-1"/>
    <property type="gene ID" value="TCNE_0000337801"/>
</dbReference>
<feature type="region of interest" description="Disordered" evidence="1">
    <location>
        <begin position="69"/>
        <end position="88"/>
    </location>
</feature>
<feature type="compositionally biased region" description="Basic and acidic residues" evidence="1">
    <location>
        <begin position="12"/>
        <end position="21"/>
    </location>
</feature>
<keyword evidence="3" id="KW-1185">Reference proteome</keyword>
<evidence type="ECO:0000256" key="1">
    <source>
        <dbReference type="SAM" id="MobiDB-lite"/>
    </source>
</evidence>